<dbReference type="Proteomes" id="UP001168877">
    <property type="component" value="Unassembled WGS sequence"/>
</dbReference>
<sequence length="115" mass="12271">MTLSSGPYVNSAGAHYPGTTTTTTTTTSAESIRASHLRTMTTMLAESTRANSDGELEYDDEIWDSSEVGSTMVLEVNGGVALMGNPANCIGVVQGQRQEELVMEAERARRRGEGL</sequence>
<reference evidence="2" key="1">
    <citation type="journal article" date="2022" name="Plant J.">
        <title>Strategies of tolerance reflected in two North American maple genomes.</title>
        <authorList>
            <person name="McEvoy S.L."/>
            <person name="Sezen U.U."/>
            <person name="Trouern-Trend A."/>
            <person name="McMahon S.M."/>
            <person name="Schaberg P.G."/>
            <person name="Yang J."/>
            <person name="Wegrzyn J.L."/>
            <person name="Swenson N.G."/>
        </authorList>
    </citation>
    <scope>NUCLEOTIDE SEQUENCE</scope>
    <source>
        <strain evidence="2">NS2018</strain>
    </source>
</reference>
<protein>
    <submittedName>
        <fullName evidence="2">Uncharacterized protein</fullName>
    </submittedName>
</protein>
<gene>
    <name evidence="2" type="ORF">LWI29_038271</name>
</gene>
<evidence type="ECO:0000313" key="2">
    <source>
        <dbReference type="EMBL" id="KAK0602921.1"/>
    </source>
</evidence>
<name>A0AA39W690_ACESA</name>
<evidence type="ECO:0000313" key="3">
    <source>
        <dbReference type="Proteomes" id="UP001168877"/>
    </source>
</evidence>
<organism evidence="2 3">
    <name type="scientific">Acer saccharum</name>
    <name type="common">Sugar maple</name>
    <dbReference type="NCBI Taxonomy" id="4024"/>
    <lineage>
        <taxon>Eukaryota</taxon>
        <taxon>Viridiplantae</taxon>
        <taxon>Streptophyta</taxon>
        <taxon>Embryophyta</taxon>
        <taxon>Tracheophyta</taxon>
        <taxon>Spermatophyta</taxon>
        <taxon>Magnoliopsida</taxon>
        <taxon>eudicotyledons</taxon>
        <taxon>Gunneridae</taxon>
        <taxon>Pentapetalae</taxon>
        <taxon>rosids</taxon>
        <taxon>malvids</taxon>
        <taxon>Sapindales</taxon>
        <taxon>Sapindaceae</taxon>
        <taxon>Hippocastanoideae</taxon>
        <taxon>Acereae</taxon>
        <taxon>Acer</taxon>
    </lineage>
</organism>
<evidence type="ECO:0000256" key="1">
    <source>
        <dbReference type="SAM" id="MobiDB-lite"/>
    </source>
</evidence>
<dbReference type="AlphaFoldDB" id="A0AA39W690"/>
<accession>A0AA39W690</accession>
<reference evidence="2" key="2">
    <citation type="submission" date="2023-06" db="EMBL/GenBank/DDBJ databases">
        <authorList>
            <person name="Swenson N.G."/>
            <person name="Wegrzyn J.L."/>
            <person name="Mcevoy S.L."/>
        </authorList>
    </citation>
    <scope>NUCLEOTIDE SEQUENCE</scope>
    <source>
        <strain evidence="2">NS2018</strain>
        <tissue evidence="2">Leaf</tissue>
    </source>
</reference>
<comment type="caution">
    <text evidence="2">The sequence shown here is derived from an EMBL/GenBank/DDBJ whole genome shotgun (WGS) entry which is preliminary data.</text>
</comment>
<dbReference type="EMBL" id="JAUESC010000003">
    <property type="protein sequence ID" value="KAK0602921.1"/>
    <property type="molecule type" value="Genomic_DNA"/>
</dbReference>
<proteinExistence type="predicted"/>
<keyword evidence="3" id="KW-1185">Reference proteome</keyword>
<feature type="region of interest" description="Disordered" evidence="1">
    <location>
        <begin position="1"/>
        <end position="30"/>
    </location>
</feature>